<dbReference type="Gene3D" id="3.40.50.300">
    <property type="entry name" value="P-loop containing nucleotide triphosphate hydrolases"/>
    <property type="match status" value="1"/>
</dbReference>
<feature type="domain" description="AAA+ ATPase" evidence="1">
    <location>
        <begin position="26"/>
        <end position="333"/>
    </location>
</feature>
<dbReference type="SUPFAM" id="SSF52540">
    <property type="entry name" value="P-loop containing nucleoside triphosphate hydrolases"/>
    <property type="match status" value="1"/>
</dbReference>
<dbReference type="SMART" id="SM00382">
    <property type="entry name" value="AAA"/>
    <property type="match status" value="1"/>
</dbReference>
<dbReference type="AlphaFoldDB" id="A0A1Y0VP53"/>
<reference evidence="2 3" key="1">
    <citation type="submission" date="2017-05" db="EMBL/GenBank/DDBJ databases">
        <title>Genome sequence of Pediococcus pentosaceus strain SRCM100892.</title>
        <authorList>
            <person name="Cho S.H."/>
        </authorList>
    </citation>
    <scope>NUCLEOTIDE SEQUENCE [LARGE SCALE GENOMIC DNA]</scope>
    <source>
        <strain evidence="2 3">SRCM100892</strain>
    </source>
</reference>
<evidence type="ECO:0000313" key="3">
    <source>
        <dbReference type="Proteomes" id="UP000196118"/>
    </source>
</evidence>
<evidence type="ECO:0000313" key="2">
    <source>
        <dbReference type="EMBL" id="ARW19922.1"/>
    </source>
</evidence>
<gene>
    <name evidence="2" type="ORF">S100892_01350</name>
</gene>
<dbReference type="GO" id="GO:0016887">
    <property type="term" value="F:ATP hydrolysis activity"/>
    <property type="evidence" value="ECO:0007669"/>
    <property type="project" value="InterPro"/>
</dbReference>
<protein>
    <recommendedName>
        <fullName evidence="1">AAA+ ATPase domain-containing protein</fullName>
    </recommendedName>
</protein>
<dbReference type="InterPro" id="IPR003959">
    <property type="entry name" value="ATPase_AAA_core"/>
</dbReference>
<organism evidence="2 3">
    <name type="scientific">Pediococcus pentosaceus</name>
    <dbReference type="NCBI Taxonomy" id="1255"/>
    <lineage>
        <taxon>Bacteria</taxon>
        <taxon>Bacillati</taxon>
        <taxon>Bacillota</taxon>
        <taxon>Bacilli</taxon>
        <taxon>Lactobacillales</taxon>
        <taxon>Lactobacillaceae</taxon>
        <taxon>Pediococcus</taxon>
    </lineage>
</organism>
<dbReference type="Proteomes" id="UP000196118">
    <property type="component" value="Chromosome"/>
</dbReference>
<evidence type="ECO:0000259" key="1">
    <source>
        <dbReference type="SMART" id="SM00382"/>
    </source>
</evidence>
<name>A0A1Y0VP53_PEDPE</name>
<sequence>MPNTYVDQIKIKYFRKLLDIDAVSVGNRITVLSGHNGVGKSSVMSLIASCCGTNDRRINGERCQPEFDEYFTIDPEEPFSEYSMHVDFVKNLNDSSEFEFAKRVSFRDDTSQGRGIRPLPRGAKPFKNKDGYTSINEAVDKTRKMVGITSSTRVKIPTIYISVSRLMPPGETAIEIDNVNTNNKIIKNKLDKKYMEFYNYVLPNSFENGDNNTQTMKKESTKKKRIFVQLKDASASTQSVGQDNLGSIISALVDFYNLASSPDYDGGILCIDEIDASLHPNAQKNLFSLLDKASKDLNLQIFLTSHSLTILKEIIKLQNKDDSNYRLLYFKGTDTPFITRLSSYRALKADLFQESTVSEIPVNIYCEDDESQKMFSLLLNAASDNIENFKIPKYSLIPVALGKDNLKKLAIVDSSFTKILLY</sequence>
<dbReference type="InterPro" id="IPR051396">
    <property type="entry name" value="Bact_Antivir_Def_Nuclease"/>
</dbReference>
<dbReference type="GO" id="GO:0005524">
    <property type="term" value="F:ATP binding"/>
    <property type="evidence" value="ECO:0007669"/>
    <property type="project" value="InterPro"/>
</dbReference>
<dbReference type="InterPro" id="IPR027417">
    <property type="entry name" value="P-loop_NTPase"/>
</dbReference>
<dbReference type="PANTHER" id="PTHR43581:SF4">
    <property type="entry name" value="ATP_GTP PHOSPHATASE"/>
    <property type="match status" value="1"/>
</dbReference>
<dbReference type="Pfam" id="PF13304">
    <property type="entry name" value="AAA_21"/>
    <property type="match status" value="1"/>
</dbReference>
<dbReference type="InterPro" id="IPR003593">
    <property type="entry name" value="AAA+_ATPase"/>
</dbReference>
<proteinExistence type="predicted"/>
<dbReference type="PANTHER" id="PTHR43581">
    <property type="entry name" value="ATP/GTP PHOSPHATASE"/>
    <property type="match status" value="1"/>
</dbReference>
<accession>A0A1Y0VP53</accession>
<dbReference type="EMBL" id="CP021474">
    <property type="protein sequence ID" value="ARW19922.1"/>
    <property type="molecule type" value="Genomic_DNA"/>
</dbReference>